<evidence type="ECO:0000313" key="3">
    <source>
        <dbReference type="Proteomes" id="UP000465712"/>
    </source>
</evidence>
<protein>
    <submittedName>
        <fullName evidence="2">Uncharacterized protein</fullName>
    </submittedName>
</protein>
<name>A0A7X5AVN0_9GAMM</name>
<organism evidence="2 3">
    <name type="scientific">Photobacterium halotolerans</name>
    <dbReference type="NCBI Taxonomy" id="265726"/>
    <lineage>
        <taxon>Bacteria</taxon>
        <taxon>Pseudomonadati</taxon>
        <taxon>Pseudomonadota</taxon>
        <taxon>Gammaproteobacteria</taxon>
        <taxon>Vibrionales</taxon>
        <taxon>Vibrionaceae</taxon>
        <taxon>Photobacterium</taxon>
    </lineage>
</organism>
<dbReference type="AlphaFoldDB" id="A0A7X5AVN0"/>
<comment type="caution">
    <text evidence="2">The sequence shown here is derived from an EMBL/GenBank/DDBJ whole genome shotgun (WGS) entry which is preliminary data.</text>
</comment>
<dbReference type="RefSeq" id="WP_161446852.1">
    <property type="nucleotide sequence ID" value="NZ_WXWW01000297.1"/>
</dbReference>
<sequence length="156" mass="17053">MSDALAPEHEEEQLTIETHSEAEEKALLGSLGGEDDQDFDPSGLPVGESEPEAVLLEAAAESAVLYLGMGEVMMQEMVHPDFHFNEELAEKFGKAAAPLLLKHNGDLPPWLKEYKEEIVFTAAAGFLGFVSWRQVKALKAADAVKAKEEAEKEQKS</sequence>
<feature type="region of interest" description="Disordered" evidence="1">
    <location>
        <begin position="1"/>
        <end position="50"/>
    </location>
</feature>
<evidence type="ECO:0000256" key="1">
    <source>
        <dbReference type="SAM" id="MobiDB-lite"/>
    </source>
</evidence>
<accession>A0A7X5AVN0</accession>
<dbReference type="EMBL" id="WXWW01000297">
    <property type="protein sequence ID" value="NAW67651.1"/>
    <property type="molecule type" value="Genomic_DNA"/>
</dbReference>
<evidence type="ECO:0000313" key="2">
    <source>
        <dbReference type="EMBL" id="NAW67651.1"/>
    </source>
</evidence>
<reference evidence="2 3" key="1">
    <citation type="submission" date="2017-05" db="EMBL/GenBank/DDBJ databases">
        <title>High clonality and local adaptation shapes Vibrionaceae linages within an endangered oasis.</title>
        <authorList>
            <person name="Vazquez-Rosas-Landa M."/>
        </authorList>
    </citation>
    <scope>NUCLEOTIDE SEQUENCE [LARGE SCALE GENOMIC DNA]</scope>
    <source>
        <strain evidence="2 3">P46_P4S1P180</strain>
    </source>
</reference>
<dbReference type="Proteomes" id="UP000465712">
    <property type="component" value="Unassembled WGS sequence"/>
</dbReference>
<gene>
    <name evidence="2" type="ORF">CAG72_20905</name>
</gene>
<proteinExistence type="predicted"/>